<keyword evidence="2" id="KW-0472">Membrane</keyword>
<dbReference type="AlphaFoldDB" id="I4AHM9"/>
<keyword evidence="2" id="KW-0812">Transmembrane</keyword>
<sequence>MEKKNKLKFKEIAVFILFILLNIGSIIWALFYSDAWYTKLEAIFGIFAFTIFGSISWRFFLGKYALLYNLELIPHFFKERKGRSSFDITKYYYLGRYYFDKEEYKIAKKHFDRAIEAYFYKIAILKIESNSEESKSAAEQFGIENDIDNFYKNNTTFIAFLKSSMLYLSKAYTFFTVGVDGITLAKDPIIYYIKTRKILSTKYDFLHDFDEDEKYFTESKKDLFEDNNLTKEQMAAQRLNNVFKGSVDLRCIEAKLMLECNEYAYYEKALEISNEIVDIVEKSTNQTILWRLLYVRGCAYHKLGDADLACKDWKKGIELGDLEFSQKMYNENCKES</sequence>
<proteinExistence type="predicted"/>
<keyword evidence="4" id="KW-1185">Reference proteome</keyword>
<dbReference type="PROSITE" id="PS50005">
    <property type="entry name" value="TPR"/>
    <property type="match status" value="1"/>
</dbReference>
<dbReference type="KEGG" id="fli:Fleli_1017"/>
<keyword evidence="1" id="KW-0802">TPR repeat</keyword>
<dbReference type="EMBL" id="CP003345">
    <property type="protein sequence ID" value="AFM03464.1"/>
    <property type="molecule type" value="Genomic_DNA"/>
</dbReference>
<dbReference type="Gene3D" id="1.25.40.10">
    <property type="entry name" value="Tetratricopeptide repeat domain"/>
    <property type="match status" value="1"/>
</dbReference>
<protein>
    <recommendedName>
        <fullName evidence="5">Tetratricopeptide repeat protein</fullName>
    </recommendedName>
</protein>
<dbReference type="RefSeq" id="WP_014796922.1">
    <property type="nucleotide sequence ID" value="NC_018018.1"/>
</dbReference>
<reference evidence="4" key="1">
    <citation type="submission" date="2012-06" db="EMBL/GenBank/DDBJ databases">
        <title>The complete genome of Flexibacter litoralis DSM 6794.</title>
        <authorList>
            <person name="Lucas S."/>
            <person name="Copeland A."/>
            <person name="Lapidus A."/>
            <person name="Glavina del Rio T."/>
            <person name="Dalin E."/>
            <person name="Tice H."/>
            <person name="Bruce D."/>
            <person name="Goodwin L."/>
            <person name="Pitluck S."/>
            <person name="Peters L."/>
            <person name="Ovchinnikova G."/>
            <person name="Lu M."/>
            <person name="Kyrpides N."/>
            <person name="Mavromatis K."/>
            <person name="Ivanova N."/>
            <person name="Brettin T."/>
            <person name="Detter J.C."/>
            <person name="Han C."/>
            <person name="Larimer F."/>
            <person name="Land M."/>
            <person name="Hauser L."/>
            <person name="Markowitz V."/>
            <person name="Cheng J.-F."/>
            <person name="Hugenholtz P."/>
            <person name="Woyke T."/>
            <person name="Wu D."/>
            <person name="Spring S."/>
            <person name="Lang E."/>
            <person name="Kopitz M."/>
            <person name="Brambilla E."/>
            <person name="Klenk H.-P."/>
            <person name="Eisen J.A."/>
        </authorList>
    </citation>
    <scope>NUCLEOTIDE SEQUENCE [LARGE SCALE GENOMIC DNA]</scope>
    <source>
        <strain evidence="4">ATCC 23117 / DSM 6794 / NBRC 15988 / NCIMB 1366 / Sio-4</strain>
    </source>
</reference>
<feature type="transmembrane region" description="Helical" evidence="2">
    <location>
        <begin position="12"/>
        <end position="31"/>
    </location>
</feature>
<evidence type="ECO:0008006" key="5">
    <source>
        <dbReference type="Google" id="ProtNLM"/>
    </source>
</evidence>
<dbReference type="Proteomes" id="UP000006054">
    <property type="component" value="Chromosome"/>
</dbReference>
<evidence type="ECO:0000256" key="1">
    <source>
        <dbReference type="PROSITE-ProRule" id="PRU00339"/>
    </source>
</evidence>
<dbReference type="STRING" id="880071.Fleli_1017"/>
<dbReference type="SUPFAM" id="SSF48452">
    <property type="entry name" value="TPR-like"/>
    <property type="match status" value="1"/>
</dbReference>
<evidence type="ECO:0000313" key="4">
    <source>
        <dbReference type="Proteomes" id="UP000006054"/>
    </source>
</evidence>
<dbReference type="InterPro" id="IPR011990">
    <property type="entry name" value="TPR-like_helical_dom_sf"/>
</dbReference>
<dbReference type="InterPro" id="IPR019734">
    <property type="entry name" value="TPR_rpt"/>
</dbReference>
<feature type="repeat" description="TPR" evidence="1">
    <location>
        <begin position="88"/>
        <end position="121"/>
    </location>
</feature>
<gene>
    <name evidence="3" type="ordered locus">Fleli_1017</name>
</gene>
<keyword evidence="2" id="KW-1133">Transmembrane helix</keyword>
<dbReference type="HOGENOM" id="CLU_825742_0_0_10"/>
<evidence type="ECO:0000256" key="2">
    <source>
        <dbReference type="SAM" id="Phobius"/>
    </source>
</evidence>
<dbReference type="OrthoDB" id="965869at2"/>
<feature type="transmembrane region" description="Helical" evidence="2">
    <location>
        <begin position="43"/>
        <end position="61"/>
    </location>
</feature>
<evidence type="ECO:0000313" key="3">
    <source>
        <dbReference type="EMBL" id="AFM03464.1"/>
    </source>
</evidence>
<name>I4AHM9_BERLS</name>
<accession>I4AHM9</accession>
<organism evidence="3 4">
    <name type="scientific">Bernardetia litoralis (strain ATCC 23117 / DSM 6794 / NBRC 15988 / NCIMB 1366 / Fx l1 / Sio-4)</name>
    <name type="common">Flexibacter litoralis</name>
    <dbReference type="NCBI Taxonomy" id="880071"/>
    <lineage>
        <taxon>Bacteria</taxon>
        <taxon>Pseudomonadati</taxon>
        <taxon>Bacteroidota</taxon>
        <taxon>Cytophagia</taxon>
        <taxon>Cytophagales</taxon>
        <taxon>Bernardetiaceae</taxon>
        <taxon>Bernardetia</taxon>
    </lineage>
</organism>